<dbReference type="Proteomes" id="UP000596661">
    <property type="component" value="Chromosome 4"/>
</dbReference>
<proteinExistence type="predicted"/>
<accession>A0A803PJ71</accession>
<reference evidence="1" key="1">
    <citation type="submission" date="2018-11" db="EMBL/GenBank/DDBJ databases">
        <authorList>
            <person name="Grassa J C."/>
        </authorList>
    </citation>
    <scope>NUCLEOTIDE SEQUENCE [LARGE SCALE GENOMIC DNA]</scope>
</reference>
<evidence type="ECO:0000313" key="1">
    <source>
        <dbReference type="EnsemblPlants" id="cds.evm.model.04.91"/>
    </source>
</evidence>
<keyword evidence="2" id="KW-1185">Reference proteome</keyword>
<protein>
    <submittedName>
        <fullName evidence="1">Uncharacterized protein</fullName>
    </submittedName>
</protein>
<dbReference type="AlphaFoldDB" id="A0A803PJ71"/>
<evidence type="ECO:0000313" key="2">
    <source>
        <dbReference type="Proteomes" id="UP000596661"/>
    </source>
</evidence>
<name>A0A803PJ71_CANSA</name>
<organism evidence="1 2">
    <name type="scientific">Cannabis sativa</name>
    <name type="common">Hemp</name>
    <name type="synonym">Marijuana</name>
    <dbReference type="NCBI Taxonomy" id="3483"/>
    <lineage>
        <taxon>Eukaryota</taxon>
        <taxon>Viridiplantae</taxon>
        <taxon>Streptophyta</taxon>
        <taxon>Embryophyta</taxon>
        <taxon>Tracheophyta</taxon>
        <taxon>Spermatophyta</taxon>
        <taxon>Magnoliopsida</taxon>
        <taxon>eudicotyledons</taxon>
        <taxon>Gunneridae</taxon>
        <taxon>Pentapetalae</taxon>
        <taxon>rosids</taxon>
        <taxon>fabids</taxon>
        <taxon>Rosales</taxon>
        <taxon>Cannabaceae</taxon>
        <taxon>Cannabis</taxon>
    </lineage>
</organism>
<reference evidence="1" key="2">
    <citation type="submission" date="2021-03" db="UniProtKB">
        <authorList>
            <consortium name="EnsemblPlants"/>
        </authorList>
    </citation>
    <scope>IDENTIFICATION</scope>
</reference>
<dbReference type="EMBL" id="UZAU01000358">
    <property type="status" value="NOT_ANNOTATED_CDS"/>
    <property type="molecule type" value="Genomic_DNA"/>
</dbReference>
<dbReference type="EnsemblPlants" id="evm.model.04.91">
    <property type="protein sequence ID" value="cds.evm.model.04.91"/>
    <property type="gene ID" value="evm.TU.04.91"/>
</dbReference>
<sequence length="109" mass="11299">MSPANSINEDSSSTSVITTEENYIGKSVGEASVVAAAAISSSGNINSGPYFGDVPLFTPTGGGDFFCSPRQPGYRFSDTTSSLSFPSPNLGASLNSPSFLEFIKGLPEY</sequence>
<dbReference type="Gramene" id="evm.model.04.91">
    <property type="protein sequence ID" value="cds.evm.model.04.91"/>
    <property type="gene ID" value="evm.TU.04.91"/>
</dbReference>